<keyword evidence="8" id="KW-0472">Membrane</keyword>
<organism evidence="12">
    <name type="scientific">Anisakis simplex</name>
    <name type="common">Herring worm</name>
    <dbReference type="NCBI Taxonomy" id="6269"/>
    <lineage>
        <taxon>Eukaryota</taxon>
        <taxon>Metazoa</taxon>
        <taxon>Ecdysozoa</taxon>
        <taxon>Nematoda</taxon>
        <taxon>Chromadorea</taxon>
        <taxon>Rhabditida</taxon>
        <taxon>Spirurina</taxon>
        <taxon>Ascaridomorpha</taxon>
        <taxon>Ascaridoidea</taxon>
        <taxon>Anisakidae</taxon>
        <taxon>Anisakis</taxon>
        <taxon>Anisakis simplex complex</taxon>
    </lineage>
</organism>
<dbReference type="GO" id="GO:0008270">
    <property type="term" value="F:zinc ion binding"/>
    <property type="evidence" value="ECO:0007669"/>
    <property type="project" value="UniProtKB-KW"/>
</dbReference>
<keyword evidence="2" id="KW-0479">Metal-binding</keyword>
<dbReference type="EMBL" id="UYRR01033635">
    <property type="protein sequence ID" value="VDK59232.1"/>
    <property type="molecule type" value="Genomic_DNA"/>
</dbReference>
<reference evidence="10 11" key="2">
    <citation type="submission" date="2018-11" db="EMBL/GenBank/DDBJ databases">
        <authorList>
            <consortium name="Pathogen Informatics"/>
        </authorList>
    </citation>
    <scope>NUCLEOTIDE SEQUENCE [LARGE SCALE GENOMIC DNA]</scope>
</reference>
<feature type="domain" description="C2H2-type" evidence="9">
    <location>
        <begin position="714"/>
        <end position="735"/>
    </location>
</feature>
<proteinExistence type="predicted"/>
<keyword evidence="4" id="KW-0863">Zinc-finger</keyword>
<keyword evidence="8" id="KW-1133">Transmembrane helix</keyword>
<comment type="subcellular location">
    <subcellularLocation>
        <location evidence="1">Nucleus</location>
    </subcellularLocation>
</comment>
<dbReference type="InterPro" id="IPR050331">
    <property type="entry name" value="Zinc_finger"/>
</dbReference>
<keyword evidence="6" id="KW-0539">Nucleus</keyword>
<feature type="compositionally biased region" description="Low complexity" evidence="7">
    <location>
        <begin position="498"/>
        <end position="513"/>
    </location>
</feature>
<keyword evidence="11" id="KW-1185">Reference proteome</keyword>
<feature type="region of interest" description="Disordered" evidence="7">
    <location>
        <begin position="493"/>
        <end position="520"/>
    </location>
</feature>
<evidence type="ECO:0000313" key="12">
    <source>
        <dbReference type="WBParaSite" id="ASIM_0001759501-mRNA-1"/>
    </source>
</evidence>
<evidence type="ECO:0000256" key="8">
    <source>
        <dbReference type="SAM" id="Phobius"/>
    </source>
</evidence>
<evidence type="ECO:0000256" key="5">
    <source>
        <dbReference type="ARBA" id="ARBA00022833"/>
    </source>
</evidence>
<keyword evidence="5" id="KW-0862">Zinc</keyword>
<protein>
    <submittedName>
        <fullName evidence="12">C2H2-type domain-containing protein</fullName>
    </submittedName>
</protein>
<dbReference type="GO" id="GO:0010468">
    <property type="term" value="P:regulation of gene expression"/>
    <property type="evidence" value="ECO:0007669"/>
    <property type="project" value="TreeGrafter"/>
</dbReference>
<dbReference type="InterPro" id="IPR013087">
    <property type="entry name" value="Znf_C2H2_type"/>
</dbReference>
<evidence type="ECO:0000256" key="7">
    <source>
        <dbReference type="SAM" id="MobiDB-lite"/>
    </source>
</evidence>
<keyword evidence="3" id="KW-0677">Repeat</keyword>
<evidence type="ECO:0000259" key="9">
    <source>
        <dbReference type="PROSITE" id="PS00028"/>
    </source>
</evidence>
<feature type="domain" description="C2H2-type" evidence="9">
    <location>
        <begin position="252"/>
        <end position="272"/>
    </location>
</feature>
<evidence type="ECO:0000313" key="10">
    <source>
        <dbReference type="EMBL" id="VDK59232.1"/>
    </source>
</evidence>
<dbReference type="OrthoDB" id="5805083at2759"/>
<dbReference type="AlphaFoldDB" id="A0A0M3K9F1"/>
<feature type="compositionally biased region" description="Basic and acidic residues" evidence="7">
    <location>
        <begin position="542"/>
        <end position="552"/>
    </location>
</feature>
<sequence>MSLSEACKRKRLGSSALSMPLQQMVLTQSAVVPQESSSSNQDASVIQSSSNTLQQNLFNEPKLPYCLLCEGVFATIGTRDAHLRKHEEQWKDCPVCQMERVTHEVTSHEELFQHVIAKHSRRTVSGQEVTMICSLCYTCLKSDSSQTLRRIEEQIFRHIIYMCNTVDRCFICNNGRTIQPDDLKKHRKKQHNHLYERFGCSACPKKFFTHGDYSEHICNLRIQCACGARDEFSEREYEKHFKTHLNFVGDFCLLCNKYLASKQQRYTHAGVHRLARPGDRREIDLNHKSRLSSSRTASSSLINAPSVAQSVCSFRNLLSETMSATQSIVSQSMPVPNTFLANVRMESDNSQTAPICERSHATLPRINISNETNKEAVNGVVERLVNEVAGEAEQFDEESQRTSSSSSTSPRSTPPPQLNDERQQTTMQHLIESTQARRSQLNPSNSGDVILILQMPPPNDCQQVSSDQQISYHTIVQALATGGTIQQNAPTIVGSCSNDNNSNNNNNNNNNNNGDDDDDDIQIIEDDEAVMDKQTNTNTAHDTGEKTGHADDSEQNDGVVVQNADVVDENAITASESLHLEEIHDEGDDEVQAVAAGKGLGIEKAKKREPKIVCPHCTAKFVTHVALEAHSASHRYDAGNTIEEVLGVPLKETVYICRLCCLAYESETVYGRHMQTHGQLQNCPYCSMVAFNEDQLQQHLQQHTNAGQCLTYACYRCADTYSSDERLYHHAMRRHQLMLMYYCKNCGIGSTDGKIVYNHIVRHACVSQQAALSSASKLGVAPASMFHYQPLKVKQYEDAVSKSTLSVVTPSDCIHRSFLISQNEHILITCPLCYCLVGFILIIIIILL</sequence>
<evidence type="ECO:0000256" key="1">
    <source>
        <dbReference type="ARBA" id="ARBA00004123"/>
    </source>
</evidence>
<gene>
    <name evidence="10" type="ORF">ASIM_LOCUS16998</name>
</gene>
<dbReference type="GO" id="GO:0005634">
    <property type="term" value="C:nucleus"/>
    <property type="evidence" value="ECO:0007669"/>
    <property type="project" value="UniProtKB-SubCell"/>
</dbReference>
<dbReference type="WBParaSite" id="ASIM_0001759501-mRNA-1">
    <property type="protein sequence ID" value="ASIM_0001759501-mRNA-1"/>
    <property type="gene ID" value="ASIM_0001759501"/>
</dbReference>
<dbReference type="Gene3D" id="3.30.160.60">
    <property type="entry name" value="Classic Zinc Finger"/>
    <property type="match status" value="2"/>
</dbReference>
<dbReference type="Proteomes" id="UP000267096">
    <property type="component" value="Unassembled WGS sequence"/>
</dbReference>
<feature type="domain" description="C2H2-type" evidence="9">
    <location>
        <begin position="614"/>
        <end position="634"/>
    </location>
</feature>
<reference evidence="12" key="1">
    <citation type="submission" date="2017-02" db="UniProtKB">
        <authorList>
            <consortium name="WormBaseParasite"/>
        </authorList>
    </citation>
    <scope>IDENTIFICATION</scope>
</reference>
<dbReference type="PROSITE" id="PS00028">
    <property type="entry name" value="ZINC_FINGER_C2H2_1"/>
    <property type="match status" value="4"/>
</dbReference>
<accession>A0A0M3K9F1</accession>
<feature type="region of interest" description="Disordered" evidence="7">
    <location>
        <begin position="390"/>
        <end position="423"/>
    </location>
</feature>
<evidence type="ECO:0000256" key="2">
    <source>
        <dbReference type="ARBA" id="ARBA00022723"/>
    </source>
</evidence>
<dbReference type="SMART" id="SM00355">
    <property type="entry name" value="ZnF_C2H2"/>
    <property type="match status" value="10"/>
</dbReference>
<feature type="transmembrane region" description="Helical" evidence="8">
    <location>
        <begin position="826"/>
        <end position="847"/>
    </location>
</feature>
<feature type="region of interest" description="Disordered" evidence="7">
    <location>
        <begin position="536"/>
        <end position="557"/>
    </location>
</feature>
<evidence type="ECO:0000313" key="11">
    <source>
        <dbReference type="Proteomes" id="UP000267096"/>
    </source>
</evidence>
<evidence type="ECO:0000256" key="3">
    <source>
        <dbReference type="ARBA" id="ARBA00022737"/>
    </source>
</evidence>
<keyword evidence="8" id="KW-0812">Transmembrane</keyword>
<feature type="compositionally biased region" description="Low complexity" evidence="7">
    <location>
        <begin position="401"/>
        <end position="411"/>
    </location>
</feature>
<evidence type="ECO:0000256" key="4">
    <source>
        <dbReference type="ARBA" id="ARBA00022771"/>
    </source>
</evidence>
<evidence type="ECO:0000256" key="6">
    <source>
        <dbReference type="ARBA" id="ARBA00023242"/>
    </source>
</evidence>
<dbReference type="PANTHER" id="PTHR16515:SF49">
    <property type="entry name" value="GASTRULA ZINC FINGER PROTEIN XLCGF49.1-LIKE-RELATED"/>
    <property type="match status" value="1"/>
</dbReference>
<dbReference type="PANTHER" id="PTHR16515">
    <property type="entry name" value="PR DOMAIN ZINC FINGER PROTEIN"/>
    <property type="match status" value="1"/>
</dbReference>
<name>A0A0M3K9F1_ANISI</name>
<feature type="domain" description="C2H2-type" evidence="9">
    <location>
        <begin position="657"/>
        <end position="677"/>
    </location>
</feature>